<dbReference type="Proteomes" id="UP001054837">
    <property type="component" value="Unassembled WGS sequence"/>
</dbReference>
<proteinExistence type="predicted"/>
<reference evidence="1 2" key="1">
    <citation type="submission" date="2021-06" db="EMBL/GenBank/DDBJ databases">
        <title>Caerostris darwini draft genome.</title>
        <authorList>
            <person name="Kono N."/>
            <person name="Arakawa K."/>
        </authorList>
    </citation>
    <scope>NUCLEOTIDE SEQUENCE [LARGE SCALE GENOMIC DNA]</scope>
</reference>
<sequence>MSQEAERFLIDWKSVSERIIQARFYPTFLKLSIIQVYVTTNGKESEEIDSFYEQLQSVLEKYQKHDMLILMRNLIEKAGKKETEVRPVGNETIGQRNENGEIFVAFCELNSVIESSIFKHKDIHNTTWVSPDGFIAIRRHPSGTETKLTMLLLIANSSDLWKILQQWKGKILTERIILYYLLWN</sequence>
<organism evidence="1 2">
    <name type="scientific">Caerostris darwini</name>
    <dbReference type="NCBI Taxonomy" id="1538125"/>
    <lineage>
        <taxon>Eukaryota</taxon>
        <taxon>Metazoa</taxon>
        <taxon>Ecdysozoa</taxon>
        <taxon>Arthropoda</taxon>
        <taxon>Chelicerata</taxon>
        <taxon>Arachnida</taxon>
        <taxon>Araneae</taxon>
        <taxon>Araneomorphae</taxon>
        <taxon>Entelegynae</taxon>
        <taxon>Araneoidea</taxon>
        <taxon>Araneidae</taxon>
        <taxon>Caerostris</taxon>
    </lineage>
</organism>
<dbReference type="Gene3D" id="3.60.10.10">
    <property type="entry name" value="Endonuclease/exonuclease/phosphatase"/>
    <property type="match status" value="1"/>
</dbReference>
<dbReference type="EMBL" id="BPLQ01008532">
    <property type="protein sequence ID" value="GIY37976.1"/>
    <property type="molecule type" value="Genomic_DNA"/>
</dbReference>
<comment type="caution">
    <text evidence="1">The sequence shown here is derived from an EMBL/GenBank/DDBJ whole genome shotgun (WGS) entry which is preliminary data.</text>
</comment>
<protein>
    <submittedName>
        <fullName evidence="1">Craniofacial development protein 2-like</fullName>
    </submittedName>
</protein>
<dbReference type="AlphaFoldDB" id="A0AAV4SYC5"/>
<keyword evidence="2" id="KW-1185">Reference proteome</keyword>
<evidence type="ECO:0000313" key="2">
    <source>
        <dbReference type="Proteomes" id="UP001054837"/>
    </source>
</evidence>
<name>A0AAV4SYC5_9ARAC</name>
<gene>
    <name evidence="1" type="primary">BSL78_23017</name>
    <name evidence="1" type="ORF">CDAR_34661</name>
</gene>
<dbReference type="InterPro" id="IPR036691">
    <property type="entry name" value="Endo/exonu/phosph_ase_sf"/>
</dbReference>
<evidence type="ECO:0000313" key="1">
    <source>
        <dbReference type="EMBL" id="GIY37976.1"/>
    </source>
</evidence>
<accession>A0AAV4SYC5</accession>